<dbReference type="RefSeq" id="WP_006903246.1">
    <property type="nucleotide sequence ID" value="NZ_JH976535.1"/>
</dbReference>
<comment type="caution">
    <text evidence="1">The sequence shown here is derived from an EMBL/GenBank/DDBJ whole genome shotgun (WGS) entry which is preliminary data.</text>
</comment>
<protein>
    <submittedName>
        <fullName evidence="1">Uncharacterized protein</fullName>
    </submittedName>
</protein>
<dbReference type="AlphaFoldDB" id="K6P2D8"/>
<dbReference type="STRING" id="867903.ThesuDRAFT_00977"/>
<proteinExistence type="predicted"/>
<evidence type="ECO:0000313" key="2">
    <source>
        <dbReference type="Proteomes" id="UP000005710"/>
    </source>
</evidence>
<gene>
    <name evidence="1" type="ORF">ThesuDRAFT_00977</name>
</gene>
<sequence length="49" mass="5405">MRRTTSWGESRSNKACPLAMRAGGRRFVGRWIDRDVLSPDGVRSRAGGA</sequence>
<reference evidence="1" key="2">
    <citation type="submission" date="2012-10" db="EMBL/GenBank/DDBJ databases">
        <title>Improved high-quality draft of Thermaerobacter subterraneus C21, DSM 13965.</title>
        <authorList>
            <consortium name="DOE Joint Genome Institute"/>
            <person name="Eisen J."/>
            <person name="Huntemann M."/>
            <person name="Wei C.-L."/>
            <person name="Han J."/>
            <person name="Detter J.C."/>
            <person name="Han C."/>
            <person name="Tapia R."/>
            <person name="Chen A."/>
            <person name="Kyrpides N."/>
            <person name="Mavromatis K."/>
            <person name="Markowitz V."/>
            <person name="Szeto E."/>
            <person name="Ivanova N."/>
            <person name="Mikhailova N."/>
            <person name="Ovchinnikova G."/>
            <person name="Pagani I."/>
            <person name="Pati A."/>
            <person name="Goodwin L."/>
            <person name="Nordberg H.P."/>
            <person name="Cantor M.N."/>
            <person name="Hua S.X."/>
            <person name="Woyke T."/>
            <person name="Eisen J."/>
            <person name="Klenk H.-P."/>
        </authorList>
    </citation>
    <scope>NUCLEOTIDE SEQUENCE [LARGE SCALE GENOMIC DNA]</scope>
    <source>
        <strain evidence="1">DSM 13965</strain>
    </source>
</reference>
<dbReference type="HOGENOM" id="CLU_3141722_0_0_9"/>
<reference evidence="1" key="1">
    <citation type="submission" date="2010-10" db="EMBL/GenBank/DDBJ databases">
        <authorList>
            <consortium name="US DOE Joint Genome Institute (JGI-PGF)"/>
            <person name="Lucas S."/>
            <person name="Copeland A."/>
            <person name="Lapidus A."/>
            <person name="Bruce D."/>
            <person name="Goodwin L."/>
            <person name="Pitluck S."/>
            <person name="Kyrpides N."/>
            <person name="Mavromatis K."/>
            <person name="Detter J.C."/>
            <person name="Han C."/>
            <person name="Land M."/>
            <person name="Hauser L."/>
            <person name="Markowitz V."/>
            <person name="Cheng J.-F."/>
            <person name="Hugenholtz P."/>
            <person name="Woyke T."/>
            <person name="Wu D."/>
            <person name="Pukall R."/>
            <person name="Wahrenburg C."/>
            <person name="Brambilla E."/>
            <person name="Klenk H.-P."/>
            <person name="Eisen J.A."/>
        </authorList>
    </citation>
    <scope>NUCLEOTIDE SEQUENCE [LARGE SCALE GENOMIC DNA]</scope>
    <source>
        <strain evidence="1">DSM 13965</strain>
    </source>
</reference>
<evidence type="ECO:0000313" key="1">
    <source>
        <dbReference type="EMBL" id="EKP95235.1"/>
    </source>
</evidence>
<accession>K6P2D8</accession>
<organism evidence="1 2">
    <name type="scientific">Thermaerobacter subterraneus DSM 13965</name>
    <dbReference type="NCBI Taxonomy" id="867903"/>
    <lineage>
        <taxon>Bacteria</taxon>
        <taxon>Bacillati</taxon>
        <taxon>Bacillota</taxon>
        <taxon>Clostridia</taxon>
        <taxon>Eubacteriales</taxon>
        <taxon>Clostridiales Family XVII. Incertae Sedis</taxon>
        <taxon>Thermaerobacter</taxon>
    </lineage>
</organism>
<name>K6P2D8_9FIRM</name>
<dbReference type="EMBL" id="AENY02000002">
    <property type="protein sequence ID" value="EKP95235.1"/>
    <property type="molecule type" value="Genomic_DNA"/>
</dbReference>
<dbReference type="Proteomes" id="UP000005710">
    <property type="component" value="Unassembled WGS sequence"/>
</dbReference>
<keyword evidence="2" id="KW-1185">Reference proteome</keyword>